<evidence type="ECO:0000256" key="10">
    <source>
        <dbReference type="ARBA" id="ARBA00023277"/>
    </source>
</evidence>
<dbReference type="GO" id="GO:0006012">
    <property type="term" value="P:galactose metabolic process"/>
    <property type="evidence" value="ECO:0007669"/>
    <property type="project" value="UniProtKB-UniRule"/>
</dbReference>
<dbReference type="Pfam" id="PF00288">
    <property type="entry name" value="GHMP_kinases_N"/>
    <property type="match status" value="1"/>
</dbReference>
<keyword evidence="17" id="KW-1185">Reference proteome</keyword>
<organism evidence="16 17">
    <name type="scientific">Lipingzhangella halophila</name>
    <dbReference type="NCBI Taxonomy" id="1783352"/>
    <lineage>
        <taxon>Bacteria</taxon>
        <taxon>Bacillati</taxon>
        <taxon>Actinomycetota</taxon>
        <taxon>Actinomycetes</taxon>
        <taxon>Streptosporangiales</taxon>
        <taxon>Nocardiopsidaceae</taxon>
        <taxon>Lipingzhangella</taxon>
    </lineage>
</organism>
<comment type="catalytic activity">
    <reaction evidence="11">
        <text>alpha-D-galactose + ATP = alpha-D-galactose 1-phosphate + ADP + H(+)</text>
        <dbReference type="Rhea" id="RHEA:13553"/>
        <dbReference type="ChEBI" id="CHEBI:15378"/>
        <dbReference type="ChEBI" id="CHEBI:28061"/>
        <dbReference type="ChEBI" id="CHEBI:30616"/>
        <dbReference type="ChEBI" id="CHEBI:58336"/>
        <dbReference type="ChEBI" id="CHEBI:456216"/>
        <dbReference type="EC" id="2.7.1.6"/>
    </reaction>
</comment>
<feature type="binding site" evidence="11">
    <location>
        <begin position="119"/>
        <end position="125"/>
    </location>
    <ligand>
        <name>ATP</name>
        <dbReference type="ChEBI" id="CHEBI:30616"/>
    </ligand>
</feature>
<dbReference type="InterPro" id="IPR014721">
    <property type="entry name" value="Ribsml_uS5_D2-typ_fold_subgr"/>
</dbReference>
<dbReference type="InterPro" id="IPR006206">
    <property type="entry name" value="Mevalonate/galactokinase"/>
</dbReference>
<dbReference type="GO" id="GO:0004335">
    <property type="term" value="F:galactokinase activity"/>
    <property type="evidence" value="ECO:0007669"/>
    <property type="project" value="UniProtKB-UniRule"/>
</dbReference>
<dbReference type="Gene3D" id="3.30.230.10">
    <property type="match status" value="1"/>
</dbReference>
<dbReference type="InterPro" id="IPR006203">
    <property type="entry name" value="GHMP_knse_ATP-bd_CS"/>
</dbReference>
<dbReference type="InterPro" id="IPR020568">
    <property type="entry name" value="Ribosomal_Su5_D2-typ_SF"/>
</dbReference>
<dbReference type="InterPro" id="IPR022963">
    <property type="entry name" value="Galactokinase_bac"/>
</dbReference>
<evidence type="ECO:0000313" key="17">
    <source>
        <dbReference type="Proteomes" id="UP000523007"/>
    </source>
</evidence>
<keyword evidence="10 11" id="KW-0119">Carbohydrate metabolism</keyword>
<keyword evidence="4 11" id="KW-0479">Metal-binding</keyword>
<dbReference type="FunFam" id="3.30.230.10:FF:000017">
    <property type="entry name" value="Galactokinase"/>
    <property type="match status" value="1"/>
</dbReference>
<keyword evidence="2 11" id="KW-0963">Cytoplasm</keyword>
<dbReference type="Gene3D" id="3.30.70.890">
    <property type="entry name" value="GHMP kinase, C-terminal domain"/>
    <property type="match status" value="1"/>
</dbReference>
<evidence type="ECO:0000256" key="9">
    <source>
        <dbReference type="ARBA" id="ARBA00023144"/>
    </source>
</evidence>
<keyword evidence="9 11" id="KW-0299">Galactose metabolism</keyword>
<dbReference type="Proteomes" id="UP000523007">
    <property type="component" value="Unassembled WGS sequence"/>
</dbReference>
<dbReference type="NCBIfam" id="TIGR00131">
    <property type="entry name" value="gal_kin"/>
    <property type="match status" value="1"/>
</dbReference>
<evidence type="ECO:0000256" key="5">
    <source>
        <dbReference type="ARBA" id="ARBA00022741"/>
    </source>
</evidence>
<dbReference type="EMBL" id="JACHJT010000001">
    <property type="protein sequence ID" value="MBB4931094.1"/>
    <property type="molecule type" value="Genomic_DNA"/>
</dbReference>
<dbReference type="HAMAP" id="MF_00246">
    <property type="entry name" value="Galactokinase"/>
    <property type="match status" value="1"/>
</dbReference>
<dbReference type="InterPro" id="IPR019539">
    <property type="entry name" value="GalKase_N"/>
</dbReference>
<dbReference type="InterPro" id="IPR019741">
    <property type="entry name" value="Galactokinase_CS"/>
</dbReference>
<evidence type="ECO:0000259" key="15">
    <source>
        <dbReference type="Pfam" id="PF10509"/>
    </source>
</evidence>
<keyword evidence="3 11" id="KW-0808">Transferase</keyword>
<dbReference type="InterPro" id="IPR036554">
    <property type="entry name" value="GHMP_kinase_C_sf"/>
</dbReference>
<evidence type="ECO:0000256" key="4">
    <source>
        <dbReference type="ARBA" id="ARBA00022723"/>
    </source>
</evidence>
<dbReference type="Pfam" id="PF08544">
    <property type="entry name" value="GHMP_kinases_C"/>
    <property type="match status" value="1"/>
</dbReference>
<sequence>MNGTAAEFEWTFGYPAESVWSAPGRINLIGEHTDYNDGFVLPMALDHSLAVAAARRDDGTVRLRSRQEPGATDVAVDELEPGSVTGWAGYPAGAIWALLRCGHRVGGLDLLVDSTIPTGAGLSSSAALTCATALATLHLYGIDTDRRSIARAAQHAEGEFVGMPCGILDQSAVLLAERGHALFMDTRSLQTEQVPVDLAEHGLALLTIDTRAPHRLVGGEYAERRRCCEQAARTLGVPALREIDAARLPETLDALDDDRTRRRVRHVVTENERVLRTVELLRAGKLRDVGPLLTASHVSLRDDYEVSVAEVDTAVDAALEAGALGARITGGGFGGCVIALVDEHRASACTEAVRAAYHRNGFTPPETFTVTPAAGARREA</sequence>
<evidence type="ECO:0000256" key="3">
    <source>
        <dbReference type="ARBA" id="ARBA00022679"/>
    </source>
</evidence>
<dbReference type="SUPFAM" id="SSF54211">
    <property type="entry name" value="Ribosomal protein S5 domain 2-like"/>
    <property type="match status" value="1"/>
</dbReference>
<dbReference type="PRINTS" id="PR00473">
    <property type="entry name" value="GALCTOKINASE"/>
</dbReference>
<feature type="binding site" evidence="11">
    <location>
        <begin position="31"/>
        <end position="34"/>
    </location>
    <ligand>
        <name>substrate</name>
    </ligand>
</feature>
<comment type="similarity">
    <text evidence="1 11">Belongs to the GHMP kinase family. GalK subfamily.</text>
</comment>
<dbReference type="Pfam" id="PF10509">
    <property type="entry name" value="GalKase_gal_bdg"/>
    <property type="match status" value="1"/>
</dbReference>
<evidence type="ECO:0000313" key="16">
    <source>
        <dbReference type="EMBL" id="MBB4931094.1"/>
    </source>
</evidence>
<reference evidence="16 17" key="1">
    <citation type="submission" date="2020-08" db="EMBL/GenBank/DDBJ databases">
        <title>Sequencing the genomes of 1000 actinobacteria strains.</title>
        <authorList>
            <person name="Klenk H.-P."/>
        </authorList>
    </citation>
    <scope>NUCLEOTIDE SEQUENCE [LARGE SCALE GENOMIC DNA]</scope>
    <source>
        <strain evidence="16 17">DSM 102030</strain>
    </source>
</reference>
<dbReference type="PANTHER" id="PTHR10457:SF7">
    <property type="entry name" value="GALACTOKINASE-RELATED"/>
    <property type="match status" value="1"/>
</dbReference>
<keyword evidence="5 11" id="KW-0547">Nucleotide-binding</keyword>
<gene>
    <name evidence="11" type="primary">galK</name>
    <name evidence="16" type="ORF">F4561_001914</name>
</gene>
<keyword evidence="7 11" id="KW-0067">ATP-binding</keyword>
<dbReference type="AlphaFoldDB" id="A0A7W7W2S7"/>
<comment type="pathway">
    <text evidence="11">Carbohydrate metabolism; galactose metabolism.</text>
</comment>
<dbReference type="PRINTS" id="PR00959">
    <property type="entry name" value="MEVGALKINASE"/>
</dbReference>
<keyword evidence="6 11" id="KW-0418">Kinase</keyword>
<dbReference type="UniPathway" id="UPA00214"/>
<evidence type="ECO:0000256" key="7">
    <source>
        <dbReference type="ARBA" id="ARBA00022840"/>
    </source>
</evidence>
<dbReference type="EC" id="2.7.1.6" evidence="11 12"/>
<comment type="caution">
    <text evidence="16">The sequence shown here is derived from an EMBL/GenBank/DDBJ whole genome shotgun (WGS) entry which is preliminary data.</text>
</comment>
<dbReference type="RefSeq" id="WP_184576777.1">
    <property type="nucleotide sequence ID" value="NZ_JACHJT010000001.1"/>
</dbReference>
<feature type="binding site" evidence="11">
    <location>
        <position position="125"/>
    </location>
    <ligand>
        <name>Mg(2+)</name>
        <dbReference type="ChEBI" id="CHEBI:18420"/>
    </ligand>
</feature>
<comment type="subcellular location">
    <subcellularLocation>
        <location evidence="11">Cytoplasm</location>
    </subcellularLocation>
</comment>
<evidence type="ECO:0000256" key="1">
    <source>
        <dbReference type="ARBA" id="ARBA00006566"/>
    </source>
</evidence>
<dbReference type="SUPFAM" id="SSF55060">
    <property type="entry name" value="GHMP Kinase, C-terminal domain"/>
    <property type="match status" value="1"/>
</dbReference>
<feature type="domain" description="GHMP kinase C-terminal" evidence="14">
    <location>
        <begin position="278"/>
        <end position="358"/>
    </location>
</feature>
<evidence type="ECO:0000256" key="6">
    <source>
        <dbReference type="ARBA" id="ARBA00022777"/>
    </source>
</evidence>
<evidence type="ECO:0000256" key="11">
    <source>
        <dbReference type="HAMAP-Rule" id="MF_00246"/>
    </source>
</evidence>
<feature type="domain" description="GHMP kinase N-terminal" evidence="13">
    <location>
        <begin position="91"/>
        <end position="175"/>
    </location>
</feature>
<dbReference type="PANTHER" id="PTHR10457">
    <property type="entry name" value="MEVALONATE KINASE/GALACTOKINASE"/>
    <property type="match status" value="1"/>
</dbReference>
<dbReference type="InterPro" id="IPR000705">
    <property type="entry name" value="Galactokinase"/>
</dbReference>
<evidence type="ECO:0000259" key="13">
    <source>
        <dbReference type="Pfam" id="PF00288"/>
    </source>
</evidence>
<feature type="binding site" evidence="11">
    <location>
        <position position="157"/>
    </location>
    <ligand>
        <name>Mg(2+)</name>
        <dbReference type="ChEBI" id="CHEBI:18420"/>
    </ligand>
</feature>
<evidence type="ECO:0000256" key="2">
    <source>
        <dbReference type="ARBA" id="ARBA00022490"/>
    </source>
</evidence>
<accession>A0A7W7W2S7</accession>
<dbReference type="PIRSF" id="PIRSF000530">
    <property type="entry name" value="Galactokinase"/>
    <property type="match status" value="1"/>
</dbReference>
<dbReference type="FunFam" id="3.30.70.890:FF:000001">
    <property type="entry name" value="Galactokinase"/>
    <property type="match status" value="1"/>
</dbReference>
<feature type="binding site" evidence="11">
    <location>
        <position position="65"/>
    </location>
    <ligand>
        <name>ATP</name>
        <dbReference type="ChEBI" id="CHEBI:30616"/>
    </ligand>
</feature>
<dbReference type="PROSITE" id="PS00627">
    <property type="entry name" value="GHMP_KINASES_ATP"/>
    <property type="match status" value="1"/>
</dbReference>
<dbReference type="InterPro" id="IPR006204">
    <property type="entry name" value="GHMP_kinase_N_dom"/>
</dbReference>
<feature type="binding site" evidence="11">
    <location>
        <position position="221"/>
    </location>
    <ligand>
        <name>substrate</name>
    </ligand>
</feature>
<keyword evidence="8 11" id="KW-0460">Magnesium</keyword>
<name>A0A7W7W2S7_9ACTN</name>
<dbReference type="InterPro" id="IPR013750">
    <property type="entry name" value="GHMP_kinase_C_dom"/>
</dbReference>
<proteinExistence type="inferred from homology"/>
<feature type="site" description="Transition state stabilizer" evidence="11">
    <location>
        <position position="25"/>
    </location>
</feature>
<evidence type="ECO:0000256" key="8">
    <source>
        <dbReference type="ARBA" id="ARBA00022842"/>
    </source>
</evidence>
<dbReference type="PROSITE" id="PS00106">
    <property type="entry name" value="GALACTOKINASE"/>
    <property type="match status" value="1"/>
</dbReference>
<feature type="active site" description="Proton acceptor" evidence="11">
    <location>
        <position position="169"/>
    </location>
</feature>
<feature type="domain" description="Galactokinase N-terminal" evidence="15">
    <location>
        <begin position="7"/>
        <end position="55"/>
    </location>
</feature>
<evidence type="ECO:0000259" key="14">
    <source>
        <dbReference type="Pfam" id="PF08544"/>
    </source>
</evidence>
<evidence type="ECO:0000256" key="12">
    <source>
        <dbReference type="NCBIfam" id="TIGR00131"/>
    </source>
</evidence>
<dbReference type="GO" id="GO:0000287">
    <property type="term" value="F:magnesium ion binding"/>
    <property type="evidence" value="ECO:0007669"/>
    <property type="project" value="UniProtKB-UniRule"/>
</dbReference>
<dbReference type="GO" id="GO:0005829">
    <property type="term" value="C:cytosol"/>
    <property type="evidence" value="ECO:0007669"/>
    <property type="project" value="TreeGrafter"/>
</dbReference>
<protein>
    <recommendedName>
        <fullName evidence="11 12">Galactokinase</fullName>
        <ecNumber evidence="11 12">2.7.1.6</ecNumber>
    </recommendedName>
    <alternativeName>
        <fullName evidence="11">Galactose kinase</fullName>
    </alternativeName>
</protein>
<dbReference type="GO" id="GO:0005524">
    <property type="term" value="F:ATP binding"/>
    <property type="evidence" value="ECO:0007669"/>
    <property type="project" value="UniProtKB-UniRule"/>
</dbReference>
<comment type="function">
    <text evidence="11">Catalyzes the transfer of the gamma-phosphate of ATP to D-galactose to form alpha-D-galactose-1-phosphate (Gal-1-P).</text>
</comment>